<feature type="chain" id="PRO_5020222016" description="DUF306 domain-containing protein" evidence="1">
    <location>
        <begin position="20"/>
        <end position="160"/>
    </location>
</feature>
<dbReference type="OrthoDB" id="5566908at2"/>
<evidence type="ECO:0000313" key="2">
    <source>
        <dbReference type="EMBL" id="QCW84347.1"/>
    </source>
</evidence>
<evidence type="ECO:0000256" key="1">
    <source>
        <dbReference type="SAM" id="SignalP"/>
    </source>
</evidence>
<dbReference type="Proteomes" id="UP000305881">
    <property type="component" value="Chromosome"/>
</dbReference>
<protein>
    <recommendedName>
        <fullName evidence="4">DUF306 domain-containing protein</fullName>
    </recommendedName>
</protein>
<feature type="signal peptide" evidence="1">
    <location>
        <begin position="1"/>
        <end position="19"/>
    </location>
</feature>
<proteinExistence type="predicted"/>
<sequence>MVKRIFIVVLAVLTMTAYSNENLKQKAHTALSDFFQLNGKSLSFDGTYVDTPAEFGRTCRISIDFTIPGREYLTISGEYTAVGTLGDGIYFDAAPETFTRVELLNGKLIVEQKFSDSFVTGSEYLLQATQHFGQLEIKLKQMNRFLFFTDTVEKRCIAKL</sequence>
<dbReference type="KEGG" id="mbur:EQU24_20505"/>
<organism evidence="2 3">
    <name type="scientific">Methylotuvimicrobium buryatense</name>
    <name type="common">Methylomicrobium buryatense</name>
    <dbReference type="NCBI Taxonomy" id="95641"/>
    <lineage>
        <taxon>Bacteria</taxon>
        <taxon>Pseudomonadati</taxon>
        <taxon>Pseudomonadota</taxon>
        <taxon>Gammaproteobacteria</taxon>
        <taxon>Methylococcales</taxon>
        <taxon>Methylococcaceae</taxon>
        <taxon>Methylotuvimicrobium</taxon>
    </lineage>
</organism>
<keyword evidence="1" id="KW-0732">Signal</keyword>
<evidence type="ECO:0000313" key="3">
    <source>
        <dbReference type="Proteomes" id="UP000305881"/>
    </source>
</evidence>
<accession>A0A4P9USD6</accession>
<keyword evidence="3" id="KW-1185">Reference proteome</keyword>
<dbReference type="EMBL" id="CP035467">
    <property type="protein sequence ID" value="QCW84347.1"/>
    <property type="molecule type" value="Genomic_DNA"/>
</dbReference>
<gene>
    <name evidence="2" type="ORF">EQU24_20505</name>
</gene>
<reference evidence="3" key="1">
    <citation type="journal article" date="2019" name="J. Bacteriol.">
        <title>A Mutagenic Screen Identifies a TonB-Dependent Receptor Required for the Lanthanide Metal Switch in the Type I Methanotroph 'Methylotuvimicrobium buryatense' 5GB1C.</title>
        <authorList>
            <person name="Groom J.D."/>
            <person name="Ford S.M."/>
            <person name="Pesesky M.W."/>
            <person name="Lidstrom M.E."/>
        </authorList>
    </citation>
    <scope>NUCLEOTIDE SEQUENCE [LARGE SCALE GENOMIC DNA]</scope>
    <source>
        <strain evidence="3">5GB1C</strain>
    </source>
</reference>
<name>A0A4P9USD6_METBY</name>
<dbReference type="AlphaFoldDB" id="A0A4P9USD6"/>
<dbReference type="STRING" id="675511.GCA_000341735_03326"/>
<evidence type="ECO:0008006" key="4">
    <source>
        <dbReference type="Google" id="ProtNLM"/>
    </source>
</evidence>
<dbReference type="RefSeq" id="WP_017841767.1">
    <property type="nucleotide sequence ID" value="NZ_CP035467.1"/>
</dbReference>